<evidence type="ECO:0000259" key="1">
    <source>
        <dbReference type="Pfam" id="PF18803"/>
    </source>
</evidence>
<gene>
    <name evidence="2" type="ORF">L210DRAFT_3614579</name>
</gene>
<sequence length="916" mass="103895">MFLQEMLRLEGRGGYSGGCALCSKTGSESMFACNDCFGGEQLCRACILASHARHPLHIIKKWNGTYYESTTLKDIGLRVQLGHSPSSTCCNPEHAFNDSFTIIDTTGIQAVSLDFCNCEEALSHSQQLLRVSWFPATSTRPQTAATFRVLRQFHIISLESKISAYEYYNSLARLINNTGLVDIKNRYEAFLRMSREWCHLKMLKCTGRGHVPDRITLTSEGECAVLCPACPHPRINIPSNPNATDKRWLYALFVAIDANFRLKRKKVSKDSVDPSLSQGWAYFVDETVYKRTCQSHLAVNMADTKSHQGLSATGVGTVDCTRHNMKLLGGVGDLQKGEKYVNMDYLFCSAMRYNLVNDVNVSYDIACQWSKHLSERLKTRLDMLPSSLSEKKLTFFVPKFHLPAHINKCQTTFSFNFIPGVGRTDGEAPERGWANINPVASSTKEMGPGARCDILDDHFGHSNWKKVTSLHNKLKVAISKQAEFLNALEDLEEGIKSSKSEELTKWRNQVKEWENDHTKPNPYERQGNPLTMAAVRLELAREEAEDLMCNNSTALHDVCSASVLISASLELEDQQCHLRREKAGLGVHHTDHQESQLILQSNTLQRRIDSWVKLQHLFLLSLASQRAKSPGDDDSIIPPDAYKLMLPSEICRSIPCDERLQRVEWKLRYSQGLDALQTICSNLRAQSCILKFKDRNLRGQGANTRAQNMLKVIQARIDAAANRYDDAHKALYRLAPLLKENGVWSSVLRPLNRQDIRAMSDLLWGETEGTRKLSWIWCAGGAADGEDKAILEDMRIEWCKARTRAQRWSEEVELLLEEMRRTLVFLQWDAARWEERGKSITSADKVIAAGHHAYAHRQANIRYSLAERCHLSWSPTMELAKKMDHEWRDVLMDEIKDLAGDKMQVENGLDEHVICN</sequence>
<reference evidence="2" key="1">
    <citation type="submission" date="2019-10" db="EMBL/GenBank/DDBJ databases">
        <authorList>
            <consortium name="DOE Joint Genome Institute"/>
            <person name="Kuo A."/>
            <person name="Miyauchi S."/>
            <person name="Kiss E."/>
            <person name="Drula E."/>
            <person name="Kohler A."/>
            <person name="Sanchez-Garcia M."/>
            <person name="Andreopoulos B."/>
            <person name="Barry K.W."/>
            <person name="Bonito G."/>
            <person name="Buee M."/>
            <person name="Carver A."/>
            <person name="Chen C."/>
            <person name="Cichocki N."/>
            <person name="Clum A."/>
            <person name="Culley D."/>
            <person name="Crous P.W."/>
            <person name="Fauchery L."/>
            <person name="Girlanda M."/>
            <person name="Hayes R."/>
            <person name="Keri Z."/>
            <person name="LaButti K."/>
            <person name="Lipzen A."/>
            <person name="Lombard V."/>
            <person name="Magnuson J."/>
            <person name="Maillard F."/>
            <person name="Morin E."/>
            <person name="Murat C."/>
            <person name="Nolan M."/>
            <person name="Ohm R."/>
            <person name="Pangilinan J."/>
            <person name="Pereira M."/>
            <person name="Perotto S."/>
            <person name="Peter M."/>
            <person name="Riley R."/>
            <person name="Sitrit Y."/>
            <person name="Stielow B."/>
            <person name="Szollosi G."/>
            <person name="Zifcakova L."/>
            <person name="Stursova M."/>
            <person name="Spatafora J.W."/>
            <person name="Tedersoo L."/>
            <person name="Vaario L.-M."/>
            <person name="Yamada A."/>
            <person name="Yan M."/>
            <person name="Wang P."/>
            <person name="Xu J."/>
            <person name="Bruns T."/>
            <person name="Baldrian P."/>
            <person name="Vilgalys R."/>
            <person name="Henrissat B."/>
            <person name="Grigoriev I.V."/>
            <person name="Hibbett D."/>
            <person name="Nagy L.G."/>
            <person name="Martin F.M."/>
        </authorList>
    </citation>
    <scope>NUCLEOTIDE SEQUENCE</scope>
    <source>
        <strain evidence="2">BED1</strain>
    </source>
</reference>
<accession>A0AAD4G9U3</accession>
<name>A0AAD4G9U3_BOLED</name>
<dbReference type="Proteomes" id="UP001194468">
    <property type="component" value="Unassembled WGS sequence"/>
</dbReference>
<protein>
    <recommendedName>
        <fullName evidence="1">CxC2-like cysteine cluster KDZ transposase-associated domain-containing protein</fullName>
    </recommendedName>
</protein>
<dbReference type="InterPro" id="IPR040521">
    <property type="entry name" value="KDZ"/>
</dbReference>
<keyword evidence="3" id="KW-1185">Reference proteome</keyword>
<evidence type="ECO:0000313" key="3">
    <source>
        <dbReference type="Proteomes" id="UP001194468"/>
    </source>
</evidence>
<dbReference type="EMBL" id="WHUW01000054">
    <property type="protein sequence ID" value="KAF8431013.1"/>
    <property type="molecule type" value="Genomic_DNA"/>
</dbReference>
<dbReference type="Pfam" id="PF18803">
    <property type="entry name" value="CxC2"/>
    <property type="match status" value="1"/>
</dbReference>
<dbReference type="PANTHER" id="PTHR33096:SF1">
    <property type="entry name" value="CXC1-LIKE CYSTEINE CLUSTER ASSOCIATED WITH KDZ TRANSPOSASES DOMAIN-CONTAINING PROTEIN"/>
    <property type="match status" value="1"/>
</dbReference>
<dbReference type="AlphaFoldDB" id="A0AAD4G9U3"/>
<dbReference type="InterPro" id="IPR041457">
    <property type="entry name" value="CxC2_KDZ-assoc"/>
</dbReference>
<evidence type="ECO:0000313" key="2">
    <source>
        <dbReference type="EMBL" id="KAF8431013.1"/>
    </source>
</evidence>
<dbReference type="PANTHER" id="PTHR33096">
    <property type="entry name" value="CXC2 DOMAIN-CONTAINING PROTEIN"/>
    <property type="match status" value="1"/>
</dbReference>
<reference evidence="2" key="2">
    <citation type="journal article" date="2020" name="Nat. Commun.">
        <title>Large-scale genome sequencing of mycorrhizal fungi provides insights into the early evolution of symbiotic traits.</title>
        <authorList>
            <person name="Miyauchi S."/>
            <person name="Kiss E."/>
            <person name="Kuo A."/>
            <person name="Drula E."/>
            <person name="Kohler A."/>
            <person name="Sanchez-Garcia M."/>
            <person name="Morin E."/>
            <person name="Andreopoulos B."/>
            <person name="Barry K.W."/>
            <person name="Bonito G."/>
            <person name="Buee M."/>
            <person name="Carver A."/>
            <person name="Chen C."/>
            <person name="Cichocki N."/>
            <person name="Clum A."/>
            <person name="Culley D."/>
            <person name="Crous P.W."/>
            <person name="Fauchery L."/>
            <person name="Girlanda M."/>
            <person name="Hayes R.D."/>
            <person name="Keri Z."/>
            <person name="LaButti K."/>
            <person name="Lipzen A."/>
            <person name="Lombard V."/>
            <person name="Magnuson J."/>
            <person name="Maillard F."/>
            <person name="Murat C."/>
            <person name="Nolan M."/>
            <person name="Ohm R.A."/>
            <person name="Pangilinan J."/>
            <person name="Pereira M.F."/>
            <person name="Perotto S."/>
            <person name="Peter M."/>
            <person name="Pfister S."/>
            <person name="Riley R."/>
            <person name="Sitrit Y."/>
            <person name="Stielow J.B."/>
            <person name="Szollosi G."/>
            <person name="Zifcakova L."/>
            <person name="Stursova M."/>
            <person name="Spatafora J.W."/>
            <person name="Tedersoo L."/>
            <person name="Vaario L.M."/>
            <person name="Yamada A."/>
            <person name="Yan M."/>
            <person name="Wang P."/>
            <person name="Xu J."/>
            <person name="Bruns T."/>
            <person name="Baldrian P."/>
            <person name="Vilgalys R."/>
            <person name="Dunand C."/>
            <person name="Henrissat B."/>
            <person name="Grigoriev I.V."/>
            <person name="Hibbett D."/>
            <person name="Nagy L.G."/>
            <person name="Martin F.M."/>
        </authorList>
    </citation>
    <scope>NUCLEOTIDE SEQUENCE</scope>
    <source>
        <strain evidence="2">BED1</strain>
    </source>
</reference>
<proteinExistence type="predicted"/>
<comment type="caution">
    <text evidence="2">The sequence shown here is derived from an EMBL/GenBank/DDBJ whole genome shotgun (WGS) entry which is preliminary data.</text>
</comment>
<dbReference type="Pfam" id="PF18758">
    <property type="entry name" value="KDZ"/>
    <property type="match status" value="1"/>
</dbReference>
<organism evidence="2 3">
    <name type="scientific">Boletus edulis BED1</name>
    <dbReference type="NCBI Taxonomy" id="1328754"/>
    <lineage>
        <taxon>Eukaryota</taxon>
        <taxon>Fungi</taxon>
        <taxon>Dikarya</taxon>
        <taxon>Basidiomycota</taxon>
        <taxon>Agaricomycotina</taxon>
        <taxon>Agaricomycetes</taxon>
        <taxon>Agaricomycetidae</taxon>
        <taxon>Boletales</taxon>
        <taxon>Boletineae</taxon>
        <taxon>Boletaceae</taxon>
        <taxon>Boletoideae</taxon>
        <taxon>Boletus</taxon>
    </lineage>
</organism>
<feature type="domain" description="CxC2-like cysteine cluster KDZ transposase-associated" evidence="1">
    <location>
        <begin position="72"/>
        <end position="179"/>
    </location>
</feature>